<evidence type="ECO:0000256" key="2">
    <source>
        <dbReference type="SAM" id="MobiDB-lite"/>
    </source>
</evidence>
<dbReference type="RefSeq" id="WP_231335647.1">
    <property type="nucleotide sequence ID" value="NZ_CP059572.1"/>
</dbReference>
<feature type="compositionally biased region" description="Basic and acidic residues" evidence="2">
    <location>
        <begin position="11"/>
        <end position="20"/>
    </location>
</feature>
<name>A0ABX8QUC5_9ACTN</name>
<dbReference type="InterPro" id="IPR000620">
    <property type="entry name" value="EamA_dom"/>
</dbReference>
<feature type="domain" description="EamA" evidence="4">
    <location>
        <begin position="181"/>
        <end position="315"/>
    </location>
</feature>
<feature type="transmembrane region" description="Helical" evidence="3">
    <location>
        <begin position="63"/>
        <end position="81"/>
    </location>
</feature>
<evidence type="ECO:0000313" key="6">
    <source>
        <dbReference type="Proteomes" id="UP001049518"/>
    </source>
</evidence>
<accession>A0ABX8QUC5</accession>
<feature type="transmembrane region" description="Helical" evidence="3">
    <location>
        <begin position="273"/>
        <end position="293"/>
    </location>
</feature>
<gene>
    <name evidence="5" type="ORF">AGRA3207_003404</name>
</gene>
<reference evidence="5" key="1">
    <citation type="submission" date="2020-07" db="EMBL/GenBank/DDBJ databases">
        <authorList>
            <person name="Tarantini F.S."/>
            <person name="Hong K.W."/>
            <person name="Chan K.G."/>
        </authorList>
    </citation>
    <scope>NUCLEOTIDE SEQUENCE</scope>
    <source>
        <strain evidence="5">32-07</strain>
    </source>
</reference>
<sequence>MPKRGTITAAHGRDRDRDGSARSVPGRLRDVTTRRPVPSLIAGAVCVALSSVFIPLAGTSTGTITFFRGLLSMPVLIPLAVSERRRPQPPRPRRSRPMALLAGVMLAGDILLWNEGIANSGAGIATVIVNAQVVLVPLLGWIFLRERPGRMFAAIVPVMLAGVALAGGLVGEGASGDDPVLGAVYSAAAALCYAAFLFLLRQAGDADRIIVPVTESAAVSGLVALLVGPFWHGLDLAPGWAPFGWLLGIALTGQVASYLLIGGALPHLPAEVGAALLLIQPVGSVLLGALILGERPTPLQLLGCAVVLLALYLATVTSGKGAKREDEASRR</sequence>
<feature type="transmembrane region" description="Helical" evidence="3">
    <location>
        <begin position="243"/>
        <end position="261"/>
    </location>
</feature>
<feature type="transmembrane region" description="Helical" evidence="3">
    <location>
        <begin position="182"/>
        <end position="200"/>
    </location>
</feature>
<dbReference type="PANTHER" id="PTHR22911">
    <property type="entry name" value="ACYL-MALONYL CONDENSING ENZYME-RELATED"/>
    <property type="match status" value="1"/>
</dbReference>
<keyword evidence="6" id="KW-1185">Reference proteome</keyword>
<evidence type="ECO:0000256" key="1">
    <source>
        <dbReference type="ARBA" id="ARBA00007362"/>
    </source>
</evidence>
<dbReference type="Gene3D" id="1.10.3730.20">
    <property type="match status" value="1"/>
</dbReference>
<feature type="transmembrane region" description="Helical" evidence="3">
    <location>
        <begin position="37"/>
        <end position="57"/>
    </location>
</feature>
<feature type="region of interest" description="Disordered" evidence="2">
    <location>
        <begin position="1"/>
        <end position="25"/>
    </location>
</feature>
<keyword evidence="3" id="KW-0812">Transmembrane</keyword>
<dbReference type="PANTHER" id="PTHR22911:SF79">
    <property type="entry name" value="MOBA-LIKE NTP TRANSFERASE DOMAIN-CONTAINING PROTEIN"/>
    <property type="match status" value="1"/>
</dbReference>
<keyword evidence="3" id="KW-1133">Transmembrane helix</keyword>
<evidence type="ECO:0000256" key="3">
    <source>
        <dbReference type="SAM" id="Phobius"/>
    </source>
</evidence>
<feature type="transmembrane region" description="Helical" evidence="3">
    <location>
        <begin position="151"/>
        <end position="170"/>
    </location>
</feature>
<comment type="similarity">
    <text evidence="1">Belongs to the EamA transporter family.</text>
</comment>
<feature type="transmembrane region" description="Helical" evidence="3">
    <location>
        <begin position="120"/>
        <end position="144"/>
    </location>
</feature>
<proteinExistence type="inferred from homology"/>
<feature type="domain" description="EamA" evidence="4">
    <location>
        <begin position="40"/>
        <end position="166"/>
    </location>
</feature>
<feature type="transmembrane region" description="Helical" evidence="3">
    <location>
        <begin position="209"/>
        <end position="231"/>
    </location>
</feature>
<evidence type="ECO:0000313" key="5">
    <source>
        <dbReference type="EMBL" id="QXJ22409.1"/>
    </source>
</evidence>
<keyword evidence="3" id="KW-0472">Membrane</keyword>
<feature type="transmembrane region" description="Helical" evidence="3">
    <location>
        <begin position="299"/>
        <end position="322"/>
    </location>
</feature>
<organism evidence="5 6">
    <name type="scientific">Actinomadura graeca</name>
    <dbReference type="NCBI Taxonomy" id="2750812"/>
    <lineage>
        <taxon>Bacteria</taxon>
        <taxon>Bacillati</taxon>
        <taxon>Actinomycetota</taxon>
        <taxon>Actinomycetes</taxon>
        <taxon>Streptosporangiales</taxon>
        <taxon>Thermomonosporaceae</taxon>
        <taxon>Actinomadura</taxon>
    </lineage>
</organism>
<dbReference type="Pfam" id="PF00892">
    <property type="entry name" value="EamA"/>
    <property type="match status" value="2"/>
</dbReference>
<dbReference type="Proteomes" id="UP001049518">
    <property type="component" value="Chromosome"/>
</dbReference>
<feature type="transmembrane region" description="Helical" evidence="3">
    <location>
        <begin position="97"/>
        <end position="114"/>
    </location>
</feature>
<protein>
    <submittedName>
        <fullName evidence="5">DMT family transporter</fullName>
    </submittedName>
</protein>
<dbReference type="SUPFAM" id="SSF103481">
    <property type="entry name" value="Multidrug resistance efflux transporter EmrE"/>
    <property type="match status" value="2"/>
</dbReference>
<evidence type="ECO:0000259" key="4">
    <source>
        <dbReference type="Pfam" id="PF00892"/>
    </source>
</evidence>
<dbReference type="InterPro" id="IPR037185">
    <property type="entry name" value="EmrE-like"/>
</dbReference>
<dbReference type="EMBL" id="CP059572">
    <property type="protein sequence ID" value="QXJ22409.1"/>
    <property type="molecule type" value="Genomic_DNA"/>
</dbReference>